<evidence type="ECO:0000313" key="1">
    <source>
        <dbReference type="EMBL" id="GCC46263.1"/>
    </source>
</evidence>
<organism evidence="1 2">
    <name type="scientific">Chiloscyllium punctatum</name>
    <name type="common">Brownbanded bambooshark</name>
    <name type="synonym">Hemiscyllium punctatum</name>
    <dbReference type="NCBI Taxonomy" id="137246"/>
    <lineage>
        <taxon>Eukaryota</taxon>
        <taxon>Metazoa</taxon>
        <taxon>Chordata</taxon>
        <taxon>Craniata</taxon>
        <taxon>Vertebrata</taxon>
        <taxon>Chondrichthyes</taxon>
        <taxon>Elasmobranchii</taxon>
        <taxon>Galeomorphii</taxon>
        <taxon>Galeoidea</taxon>
        <taxon>Orectolobiformes</taxon>
        <taxon>Hemiscylliidae</taxon>
        <taxon>Chiloscyllium</taxon>
    </lineage>
</organism>
<keyword evidence="2" id="KW-1185">Reference proteome</keyword>
<dbReference type="AlphaFoldDB" id="A0A401TUD9"/>
<proteinExistence type="predicted"/>
<name>A0A401TUD9_CHIPU</name>
<feature type="non-terminal residue" evidence="1">
    <location>
        <position position="82"/>
    </location>
</feature>
<protein>
    <submittedName>
        <fullName evidence="1">Uncharacterized protein</fullName>
    </submittedName>
</protein>
<accession>A0A401TUD9</accession>
<comment type="caution">
    <text evidence="1">The sequence shown here is derived from an EMBL/GenBank/DDBJ whole genome shotgun (WGS) entry which is preliminary data.</text>
</comment>
<evidence type="ECO:0000313" key="2">
    <source>
        <dbReference type="Proteomes" id="UP000287033"/>
    </source>
</evidence>
<gene>
    <name evidence="1" type="ORF">chiPu_0030562</name>
</gene>
<dbReference type="EMBL" id="BEZZ01186615">
    <property type="protein sequence ID" value="GCC46263.1"/>
    <property type="molecule type" value="Genomic_DNA"/>
</dbReference>
<reference evidence="1 2" key="1">
    <citation type="journal article" date="2018" name="Nat. Ecol. Evol.">
        <title>Shark genomes provide insights into elasmobranch evolution and the origin of vertebrates.</title>
        <authorList>
            <person name="Hara Y"/>
            <person name="Yamaguchi K"/>
            <person name="Onimaru K"/>
            <person name="Kadota M"/>
            <person name="Koyanagi M"/>
            <person name="Keeley SD"/>
            <person name="Tatsumi K"/>
            <person name="Tanaka K"/>
            <person name="Motone F"/>
            <person name="Kageyama Y"/>
            <person name="Nozu R"/>
            <person name="Adachi N"/>
            <person name="Nishimura O"/>
            <person name="Nakagawa R"/>
            <person name="Tanegashima C"/>
            <person name="Kiyatake I"/>
            <person name="Matsumoto R"/>
            <person name="Murakumo K"/>
            <person name="Nishida K"/>
            <person name="Terakita A"/>
            <person name="Kuratani S"/>
            <person name="Sato K"/>
            <person name="Hyodo S Kuraku.S."/>
        </authorList>
    </citation>
    <scope>NUCLEOTIDE SEQUENCE [LARGE SCALE GENOMIC DNA]</scope>
</reference>
<dbReference type="Proteomes" id="UP000287033">
    <property type="component" value="Unassembled WGS sequence"/>
</dbReference>
<sequence>MERERGREYSLFAASECPVYLGSEQEILHRTEGSGTKCLLLRSPQQIPRWAGLPGITKQEADLRTECYSSASASVLETPRER</sequence>